<comment type="similarity">
    <text evidence="3">Belongs to the peptidase M50B family.</text>
</comment>
<dbReference type="InterPro" id="IPR052348">
    <property type="entry name" value="Metallopeptidase_M50B"/>
</dbReference>
<evidence type="ECO:0000256" key="8">
    <source>
        <dbReference type="ARBA" id="ARBA00022801"/>
    </source>
</evidence>
<evidence type="ECO:0000256" key="9">
    <source>
        <dbReference type="ARBA" id="ARBA00022833"/>
    </source>
</evidence>
<keyword evidence="5" id="KW-0645">Protease</keyword>
<dbReference type="InterPro" id="IPR008915">
    <property type="entry name" value="Peptidase_M50"/>
</dbReference>
<evidence type="ECO:0000313" key="15">
    <source>
        <dbReference type="EMBL" id="OGC88392.1"/>
    </source>
</evidence>
<feature type="transmembrane region" description="Helical" evidence="13">
    <location>
        <begin position="180"/>
        <end position="209"/>
    </location>
</feature>
<keyword evidence="6 13" id="KW-0812">Transmembrane</keyword>
<evidence type="ECO:0000256" key="6">
    <source>
        <dbReference type="ARBA" id="ARBA00022692"/>
    </source>
</evidence>
<evidence type="ECO:0000256" key="11">
    <source>
        <dbReference type="ARBA" id="ARBA00023049"/>
    </source>
</evidence>
<evidence type="ECO:0000259" key="14">
    <source>
        <dbReference type="Pfam" id="PF02163"/>
    </source>
</evidence>
<evidence type="ECO:0000256" key="5">
    <source>
        <dbReference type="ARBA" id="ARBA00022670"/>
    </source>
</evidence>
<name>A0A1F4Y361_9BACT</name>
<dbReference type="Proteomes" id="UP000178720">
    <property type="component" value="Unassembled WGS sequence"/>
</dbReference>
<keyword evidence="12 13" id="KW-0472">Membrane</keyword>
<keyword evidence="9" id="KW-0862">Zinc</keyword>
<proteinExistence type="inferred from homology"/>
<feature type="transmembrane region" description="Helical" evidence="13">
    <location>
        <begin position="52"/>
        <end position="70"/>
    </location>
</feature>
<evidence type="ECO:0000256" key="4">
    <source>
        <dbReference type="ARBA" id="ARBA00022475"/>
    </source>
</evidence>
<dbReference type="PANTHER" id="PTHR35864">
    <property type="entry name" value="ZINC METALLOPROTEASE MJ0611-RELATED"/>
    <property type="match status" value="1"/>
</dbReference>
<evidence type="ECO:0000256" key="2">
    <source>
        <dbReference type="ARBA" id="ARBA00004651"/>
    </source>
</evidence>
<evidence type="ECO:0000256" key="13">
    <source>
        <dbReference type="SAM" id="Phobius"/>
    </source>
</evidence>
<feature type="domain" description="Peptidase M50" evidence="14">
    <location>
        <begin position="8"/>
        <end position="161"/>
    </location>
</feature>
<keyword evidence="10 13" id="KW-1133">Transmembrane helix</keyword>
<feature type="transmembrane region" description="Helical" evidence="13">
    <location>
        <begin position="6"/>
        <end position="31"/>
    </location>
</feature>
<keyword evidence="4" id="KW-1003">Cell membrane</keyword>
<dbReference type="EMBL" id="MEWV01000013">
    <property type="protein sequence ID" value="OGC88392.1"/>
    <property type="molecule type" value="Genomic_DNA"/>
</dbReference>
<dbReference type="AlphaFoldDB" id="A0A1F4Y361"/>
<comment type="caution">
    <text evidence="15">The sequence shown here is derived from an EMBL/GenBank/DDBJ whole genome shotgun (WGS) entry which is preliminary data.</text>
</comment>
<dbReference type="CDD" id="cd06158">
    <property type="entry name" value="S2P-M50_like_1"/>
    <property type="match status" value="1"/>
</dbReference>
<comment type="subcellular location">
    <subcellularLocation>
        <location evidence="2">Cell membrane</location>
        <topology evidence="2">Multi-pass membrane protein</topology>
    </subcellularLocation>
</comment>
<evidence type="ECO:0000256" key="7">
    <source>
        <dbReference type="ARBA" id="ARBA00022723"/>
    </source>
</evidence>
<protein>
    <recommendedName>
        <fullName evidence="14">Peptidase M50 domain-containing protein</fullName>
    </recommendedName>
</protein>
<feature type="transmembrane region" description="Helical" evidence="13">
    <location>
        <begin position="122"/>
        <end position="143"/>
    </location>
</feature>
<keyword evidence="8" id="KW-0378">Hydrolase</keyword>
<keyword evidence="11" id="KW-0482">Metalloprotease</keyword>
<dbReference type="GO" id="GO:0008237">
    <property type="term" value="F:metallopeptidase activity"/>
    <property type="evidence" value="ECO:0007669"/>
    <property type="project" value="UniProtKB-KW"/>
</dbReference>
<evidence type="ECO:0000256" key="10">
    <source>
        <dbReference type="ARBA" id="ARBA00022989"/>
    </source>
</evidence>
<accession>A0A1F4Y361</accession>
<dbReference type="PANTHER" id="PTHR35864:SF1">
    <property type="entry name" value="ZINC METALLOPROTEASE YWHC-RELATED"/>
    <property type="match status" value="1"/>
</dbReference>
<feature type="transmembrane region" description="Helical" evidence="13">
    <location>
        <begin position="90"/>
        <end position="110"/>
    </location>
</feature>
<reference evidence="15 16" key="1">
    <citation type="journal article" date="2016" name="Nat. Commun.">
        <title>Thousands of microbial genomes shed light on interconnected biogeochemical processes in an aquifer system.</title>
        <authorList>
            <person name="Anantharaman K."/>
            <person name="Brown C.T."/>
            <person name="Hug L.A."/>
            <person name="Sharon I."/>
            <person name="Castelle C.J."/>
            <person name="Probst A.J."/>
            <person name="Thomas B.C."/>
            <person name="Singh A."/>
            <person name="Wilkins M.J."/>
            <person name="Karaoz U."/>
            <person name="Brodie E.L."/>
            <person name="Williams K.H."/>
            <person name="Hubbard S.S."/>
            <person name="Banfield J.F."/>
        </authorList>
    </citation>
    <scope>NUCLEOTIDE SEQUENCE [LARGE SCALE GENOMIC DNA]</scope>
</reference>
<evidence type="ECO:0000256" key="1">
    <source>
        <dbReference type="ARBA" id="ARBA00001947"/>
    </source>
</evidence>
<dbReference type="InterPro" id="IPR044537">
    <property type="entry name" value="Rip2-like"/>
</dbReference>
<sequence length="214" mass="22940">MQIDLVFGIVVLIVSIVLHEVAHGYMANWLGDPTARLAGRLTLNPLSHIDPVGSVLLPGLLLLTHAPILIGYAKPVPYNPYNLRGRYGEGLVAFAGPGTNILLALIFGLLIRFSGAQLGPDLVAAFSIIAYVNLLLALFNLIPVPPLDGSKVLSAVLSALSPAVSRAYDTFRINFERLGILSGTLLILVFFYFLAPYFSVLLFSLLSLLTGTAL</sequence>
<keyword evidence="7" id="KW-0479">Metal-binding</keyword>
<dbReference type="GO" id="GO:0006508">
    <property type="term" value="P:proteolysis"/>
    <property type="evidence" value="ECO:0007669"/>
    <property type="project" value="UniProtKB-KW"/>
</dbReference>
<evidence type="ECO:0000256" key="3">
    <source>
        <dbReference type="ARBA" id="ARBA00007931"/>
    </source>
</evidence>
<dbReference type="GO" id="GO:0046872">
    <property type="term" value="F:metal ion binding"/>
    <property type="evidence" value="ECO:0007669"/>
    <property type="project" value="UniProtKB-KW"/>
</dbReference>
<dbReference type="GO" id="GO:0005886">
    <property type="term" value="C:plasma membrane"/>
    <property type="evidence" value="ECO:0007669"/>
    <property type="project" value="UniProtKB-SubCell"/>
</dbReference>
<evidence type="ECO:0000256" key="12">
    <source>
        <dbReference type="ARBA" id="ARBA00023136"/>
    </source>
</evidence>
<organism evidence="15 16">
    <name type="scientific">Candidatus Adlerbacteria bacterium RIFCSPHIGHO2_02_FULL_54_18</name>
    <dbReference type="NCBI Taxonomy" id="1797241"/>
    <lineage>
        <taxon>Bacteria</taxon>
        <taxon>Candidatus Adleribacteriota</taxon>
    </lineage>
</organism>
<comment type="cofactor">
    <cofactor evidence="1">
        <name>Zn(2+)</name>
        <dbReference type="ChEBI" id="CHEBI:29105"/>
    </cofactor>
</comment>
<evidence type="ECO:0000313" key="16">
    <source>
        <dbReference type="Proteomes" id="UP000178720"/>
    </source>
</evidence>
<gene>
    <name evidence="15" type="ORF">A3D70_02835</name>
</gene>
<dbReference type="Pfam" id="PF02163">
    <property type="entry name" value="Peptidase_M50"/>
    <property type="match status" value="1"/>
</dbReference>